<dbReference type="Proteomes" id="UP000324285">
    <property type="component" value="Chromosome"/>
</dbReference>
<comment type="function">
    <text evidence="1 8">Specific class of high-redox-potential 4Fe-4S ferredoxins. Functions in anaerobic electron transport in most purple and in some other photosynthetic bacteria and in at least one genus (Paracoccus) of halophilic, denitrifying bacteria.</text>
</comment>
<evidence type="ECO:0000313" key="11">
    <source>
        <dbReference type="Proteomes" id="UP000324285"/>
    </source>
</evidence>
<dbReference type="GO" id="GO:0051539">
    <property type="term" value="F:4 iron, 4 sulfur cluster binding"/>
    <property type="evidence" value="ECO:0007669"/>
    <property type="project" value="UniProtKB-KW"/>
</dbReference>
<evidence type="ECO:0000256" key="7">
    <source>
        <dbReference type="ARBA" id="ARBA00023014"/>
    </source>
</evidence>
<evidence type="ECO:0000256" key="6">
    <source>
        <dbReference type="ARBA" id="ARBA00023004"/>
    </source>
</evidence>
<name>A0A5C1NJI8_9GAMM</name>
<gene>
    <name evidence="10" type="ORF">E4T21_03405</name>
</gene>
<dbReference type="AlphaFoldDB" id="A0A5C1NJI8"/>
<dbReference type="Pfam" id="PF01355">
    <property type="entry name" value="HIPIP"/>
    <property type="match status" value="1"/>
</dbReference>
<evidence type="ECO:0000256" key="5">
    <source>
        <dbReference type="ARBA" id="ARBA00022982"/>
    </source>
</evidence>
<keyword evidence="7 8" id="KW-0411">Iron-sulfur</keyword>
<evidence type="ECO:0000259" key="9">
    <source>
        <dbReference type="PROSITE" id="PS51373"/>
    </source>
</evidence>
<accession>A0A5C1NJI8</accession>
<proteinExistence type="inferred from homology"/>
<dbReference type="GO" id="GO:0019646">
    <property type="term" value="P:aerobic electron transport chain"/>
    <property type="evidence" value="ECO:0007669"/>
    <property type="project" value="InterPro"/>
</dbReference>
<evidence type="ECO:0000256" key="4">
    <source>
        <dbReference type="ARBA" id="ARBA00022723"/>
    </source>
</evidence>
<dbReference type="EMBL" id="CP038437">
    <property type="protein sequence ID" value="QEM83892.1"/>
    <property type="molecule type" value="Genomic_DNA"/>
</dbReference>
<evidence type="ECO:0000256" key="1">
    <source>
        <dbReference type="ARBA" id="ARBA00002137"/>
    </source>
</evidence>
<keyword evidence="11" id="KW-1185">Reference proteome</keyword>
<reference evidence="10" key="1">
    <citation type="submission" date="2021-02" db="EMBL/GenBank/DDBJ databases">
        <title>Strain Y2R2, a novel species of the genus Halomonas.</title>
        <authorList>
            <person name="Huang H."/>
        </authorList>
    </citation>
    <scope>NUCLEOTIDE SEQUENCE</scope>
    <source>
        <strain evidence="10">Y2R2</strain>
    </source>
</reference>
<evidence type="ECO:0000256" key="2">
    <source>
        <dbReference type="ARBA" id="ARBA00022448"/>
    </source>
</evidence>
<organism evidence="10 11">
    <name type="scientific">Halomonas binhaiensis</name>
    <dbReference type="NCBI Taxonomy" id="2562282"/>
    <lineage>
        <taxon>Bacteria</taxon>
        <taxon>Pseudomonadati</taxon>
        <taxon>Pseudomonadota</taxon>
        <taxon>Gammaproteobacteria</taxon>
        <taxon>Oceanospirillales</taxon>
        <taxon>Halomonadaceae</taxon>
        <taxon>Halomonas</taxon>
    </lineage>
</organism>
<dbReference type="PROSITE" id="PS51373">
    <property type="entry name" value="HIPIP"/>
    <property type="match status" value="1"/>
</dbReference>
<dbReference type="GO" id="GO:0046872">
    <property type="term" value="F:metal ion binding"/>
    <property type="evidence" value="ECO:0007669"/>
    <property type="project" value="UniProtKB-KW"/>
</dbReference>
<dbReference type="Gene3D" id="4.10.490.10">
    <property type="entry name" value="High potential iron-sulphur protein"/>
    <property type="match status" value="1"/>
</dbReference>
<dbReference type="KEGG" id="hbh:E4T21_03405"/>
<keyword evidence="4 8" id="KW-0479">Metal-binding</keyword>
<dbReference type="PROSITE" id="PS51318">
    <property type="entry name" value="TAT"/>
    <property type="match status" value="1"/>
</dbReference>
<dbReference type="InterPro" id="IPR000170">
    <property type="entry name" value="High_potential_FeS_prot"/>
</dbReference>
<evidence type="ECO:0000256" key="8">
    <source>
        <dbReference type="RuleBase" id="RU000620"/>
    </source>
</evidence>
<evidence type="ECO:0000313" key="10">
    <source>
        <dbReference type="EMBL" id="QEM83892.1"/>
    </source>
</evidence>
<protein>
    <recommendedName>
        <fullName evidence="8">High-potential iron-sulfur protein</fullName>
        <shortName evidence="8">HiPIP</shortName>
    </recommendedName>
</protein>
<feature type="domain" description="High potential iron-sulfur proteins family profile" evidence="9">
    <location>
        <begin position="33"/>
        <end position="102"/>
    </location>
</feature>
<comment type="similarity">
    <text evidence="8">Belongs to the high-potential iron-sulfur protein (HiPIP) family.</text>
</comment>
<sequence>MPPITRREFIRHGLLAITALPLGAGILSSRALAADLPLLDPSSPQAQALGYVDKAGKARGHDAWKKDRTCANCMFFDADSAGCQLFPQNRVAPEGWCQAWNG</sequence>
<dbReference type="GO" id="GO:0009055">
    <property type="term" value="F:electron transfer activity"/>
    <property type="evidence" value="ECO:0007669"/>
    <property type="project" value="InterPro"/>
</dbReference>
<evidence type="ECO:0000256" key="3">
    <source>
        <dbReference type="ARBA" id="ARBA00022485"/>
    </source>
</evidence>
<dbReference type="InterPro" id="IPR006311">
    <property type="entry name" value="TAT_signal"/>
</dbReference>
<keyword evidence="6 8" id="KW-0408">Iron</keyword>
<keyword evidence="5 8" id="KW-0249">Electron transport</keyword>
<comment type="subunit">
    <text evidence="8">Homodimer.</text>
</comment>
<dbReference type="OrthoDB" id="5298540at2"/>
<dbReference type="SUPFAM" id="SSF57652">
    <property type="entry name" value="HIPIP (high potential iron protein)"/>
    <property type="match status" value="1"/>
</dbReference>
<keyword evidence="3 8" id="KW-0004">4Fe-4S</keyword>
<keyword evidence="2 8" id="KW-0813">Transport</keyword>
<dbReference type="InterPro" id="IPR036369">
    <property type="entry name" value="HIPIP_sf"/>
</dbReference>